<feature type="compositionally biased region" description="Low complexity" evidence="7">
    <location>
        <begin position="342"/>
        <end position="367"/>
    </location>
</feature>
<dbReference type="GO" id="GO:0016409">
    <property type="term" value="F:palmitoyltransferase activity"/>
    <property type="evidence" value="ECO:0007669"/>
    <property type="project" value="InterPro"/>
</dbReference>
<keyword evidence="2" id="KW-0808">Transferase</keyword>
<feature type="compositionally biased region" description="Basic and acidic residues" evidence="7">
    <location>
        <begin position="1299"/>
        <end position="1326"/>
    </location>
</feature>
<protein>
    <submittedName>
        <fullName evidence="10">Dhhc zinc finger domain-containing protein</fullName>
    </submittedName>
</protein>
<keyword evidence="11" id="KW-1185">Reference proteome</keyword>
<accession>A0A2C6KLP2</accession>
<evidence type="ECO:0000313" key="10">
    <source>
        <dbReference type="EMBL" id="PHJ17412.1"/>
    </source>
</evidence>
<feature type="region of interest" description="Disordered" evidence="7">
    <location>
        <begin position="312"/>
        <end position="393"/>
    </location>
</feature>
<feature type="compositionally biased region" description="Basic and acidic residues" evidence="7">
    <location>
        <begin position="1121"/>
        <end position="1142"/>
    </location>
</feature>
<dbReference type="GO" id="GO:0016020">
    <property type="term" value="C:membrane"/>
    <property type="evidence" value="ECO:0007669"/>
    <property type="project" value="UniProtKB-SubCell"/>
</dbReference>
<feature type="compositionally biased region" description="Basic and acidic residues" evidence="7">
    <location>
        <begin position="1024"/>
        <end position="1036"/>
    </location>
</feature>
<feature type="compositionally biased region" description="Basic and acidic residues" evidence="7">
    <location>
        <begin position="677"/>
        <end position="700"/>
    </location>
</feature>
<name>A0A2C6KLP2_9APIC</name>
<keyword evidence="3 8" id="KW-0812">Transmembrane</keyword>
<comment type="subcellular location">
    <subcellularLocation>
        <location evidence="1">Membrane</location>
        <topology evidence="1">Multi-pass membrane protein</topology>
    </subcellularLocation>
</comment>
<feature type="compositionally biased region" description="Basic and acidic residues" evidence="7">
    <location>
        <begin position="1072"/>
        <end position="1082"/>
    </location>
</feature>
<evidence type="ECO:0000313" key="11">
    <source>
        <dbReference type="Proteomes" id="UP000221165"/>
    </source>
</evidence>
<feature type="compositionally biased region" description="Basic and acidic residues" evidence="7">
    <location>
        <begin position="253"/>
        <end position="276"/>
    </location>
</feature>
<evidence type="ECO:0000259" key="9">
    <source>
        <dbReference type="Pfam" id="PF01529"/>
    </source>
</evidence>
<feature type="transmembrane region" description="Helical" evidence="8">
    <location>
        <begin position="55"/>
        <end position="75"/>
    </location>
</feature>
<proteinExistence type="predicted"/>
<feature type="compositionally biased region" description="Basic and acidic residues" evidence="7">
    <location>
        <begin position="213"/>
        <end position="231"/>
    </location>
</feature>
<evidence type="ECO:0000256" key="1">
    <source>
        <dbReference type="ARBA" id="ARBA00004141"/>
    </source>
</evidence>
<keyword evidence="6" id="KW-0012">Acyltransferase</keyword>
<feature type="region of interest" description="Disordered" evidence="7">
    <location>
        <begin position="820"/>
        <end position="1265"/>
    </location>
</feature>
<keyword evidence="4 8" id="KW-1133">Transmembrane helix</keyword>
<dbReference type="Pfam" id="PF01529">
    <property type="entry name" value="DHHC"/>
    <property type="match status" value="1"/>
</dbReference>
<evidence type="ECO:0000256" key="5">
    <source>
        <dbReference type="ARBA" id="ARBA00023136"/>
    </source>
</evidence>
<feature type="transmembrane region" description="Helical" evidence="8">
    <location>
        <begin position="611"/>
        <end position="634"/>
    </location>
</feature>
<feature type="compositionally biased region" description="Low complexity" evidence="7">
    <location>
        <begin position="316"/>
        <end position="327"/>
    </location>
</feature>
<evidence type="ECO:0000256" key="7">
    <source>
        <dbReference type="SAM" id="MobiDB-lite"/>
    </source>
</evidence>
<evidence type="ECO:0000256" key="6">
    <source>
        <dbReference type="ARBA" id="ARBA00023315"/>
    </source>
</evidence>
<evidence type="ECO:0000256" key="2">
    <source>
        <dbReference type="ARBA" id="ARBA00022679"/>
    </source>
</evidence>
<evidence type="ECO:0000256" key="8">
    <source>
        <dbReference type="SAM" id="Phobius"/>
    </source>
</evidence>
<feature type="compositionally biased region" description="Basic and acidic residues" evidence="7">
    <location>
        <begin position="1150"/>
        <end position="1203"/>
    </location>
</feature>
<dbReference type="EMBL" id="MIGC01004999">
    <property type="protein sequence ID" value="PHJ17412.1"/>
    <property type="molecule type" value="Genomic_DNA"/>
</dbReference>
<dbReference type="InterPro" id="IPR001594">
    <property type="entry name" value="Palmitoyltrfase_DHHC"/>
</dbReference>
<feature type="transmembrane region" description="Helical" evidence="8">
    <location>
        <begin position="87"/>
        <end position="105"/>
    </location>
</feature>
<feature type="compositionally biased region" description="Acidic residues" evidence="7">
    <location>
        <begin position="1211"/>
        <end position="1224"/>
    </location>
</feature>
<dbReference type="PANTHER" id="PTHR12246">
    <property type="entry name" value="PALMITOYLTRANSFERASE ZDHHC16"/>
    <property type="match status" value="1"/>
</dbReference>
<organism evidence="10 11">
    <name type="scientific">Cystoisospora suis</name>
    <dbReference type="NCBI Taxonomy" id="483139"/>
    <lineage>
        <taxon>Eukaryota</taxon>
        <taxon>Sar</taxon>
        <taxon>Alveolata</taxon>
        <taxon>Apicomplexa</taxon>
        <taxon>Conoidasida</taxon>
        <taxon>Coccidia</taxon>
        <taxon>Eucoccidiorida</taxon>
        <taxon>Eimeriorina</taxon>
        <taxon>Sarcocystidae</taxon>
        <taxon>Cystoisospora</taxon>
    </lineage>
</organism>
<sequence>MDFEHPPHVHRGGFSSSSFSSFSSSSSSSCLSFSVFGSSRVYYVGGSRWFVRDCCGIFCACLAQSIIFFSCSTVSNVILLRWTSLGFLRYVLLLLLHLFATLASLSHLKCALTDPGAIPYIPIPSLKTPQKTQVLLSSSSSFYPSTSKEKTSPLAFSSSSTAIATSAVCTPGGGEDDTSSSFSSSSCTTAGGEREEDRDRRGDGAFHLKRRGKYDGLGEEKIKKNSSRSDLRLSPFTSHAEEVSETSSDGIYSEERYSKKSKQEGGRDHKKEKQEDDVLLFSPPSTSCSSGLSIVPTTRHISQTAPGDDLVHFHLSSSSSTNSSFSSQHLERGLEGDEARTSFLTPSPLSLPSSSSPSLPIHASFSSPSHPYPCQGVYTPEAPQQGRHQQDSSSLVFTPAHLQTFFPVSHHSSSSSTSSTATSYLAASSQVEKGLEETFCREPPLQDIGGGSRITRPYLYPDQADRERGKREDLSDGKPVEREERRERLPQHYHHQEEEEERRARLYSFSSCSLLLRNREPSSADGERYELTPTLTVETRGGGEEEERIREGIELTGFTQAAFGGGEEMEQDFSHLALFQEKEEFGREDEEEEEKGNSGGKTKWRKVKRRLHLWIAIKTPTYMRLTLSFFFLLLTLPKRLFLSFISSPSVPLDSSCLSSSSPGSLIQSGSVVPPSLRTKERKENGEEGRRLEEGEKEDCSIEMKKKRQQKDLDLLLPLPVSPSSPTPLPQCRKCEGFKPPRAHHCSVCNRCILKMDHHCPWVNNCVGQLNQKFFLLFLLYVNLLCFLSIASLMIRTVTYLHIQPPPRPSSLIMMKREEFDNTTTTSSHDRRTRASSASSLSSSHHTTAQEISLAREEEKEREGEDFKKEDHGEDVKKEDFSSSSSRSIEGVAANEKEREEKMRVDKEGSVGKEEEKERERKRRVDQGGFAERDGERRMERDEEKKREKKEESESVEGETMNKKKRNEREEEEEEEEQRGSLSSSLTVLKSEERIEEKDDEEEEEEGFLGVKEKMKKEKRSSPKITEKEEEAKKEAKEQDEEEEKEKGDHGKERKKSQVKEEEKEMKKKKKHEKGEEVGEMHEGGMGLPSSSHPGSVKEEEEVTDFSQKKEDKSHVPNAQSLHEEEEKKKVAEKIAESSKESSRPLSSTSKEAKAEEERQQMKSLHGEVEEKEKEKEEDRGKKEEEEAMKKKNADKNAWNDKSKNGTNNEEKSEEEEEEDEEDEDLIHHKIERKMVYQPWMLQFKPPRGSNEERDGRFAALSGEEEEGQHLTLGLPSMGRAFDLLWKDLQKRNLSKRSSLQKDEDEKEEDRKERERERRRRREETRRRYSSPFFIATEPLSLPVSRDKVNGTI</sequence>
<feature type="compositionally biased region" description="Basic and acidic residues" evidence="7">
    <location>
        <begin position="853"/>
        <end position="880"/>
    </location>
</feature>
<dbReference type="GeneID" id="94432102"/>
<feature type="region of interest" description="Disordered" evidence="7">
    <location>
        <begin position="659"/>
        <end position="700"/>
    </location>
</feature>
<feature type="compositionally biased region" description="Basic and acidic residues" evidence="7">
    <location>
        <begin position="1044"/>
        <end position="1065"/>
    </location>
</feature>
<dbReference type="OrthoDB" id="331948at2759"/>
<feature type="region of interest" description="Disordered" evidence="7">
    <location>
        <begin position="169"/>
        <end position="293"/>
    </location>
</feature>
<feature type="region of interest" description="Disordered" evidence="7">
    <location>
        <begin position="1294"/>
        <end position="1327"/>
    </location>
</feature>
<evidence type="ECO:0000256" key="4">
    <source>
        <dbReference type="ARBA" id="ARBA00022989"/>
    </source>
</evidence>
<keyword evidence="5 8" id="KW-0472">Membrane</keyword>
<feature type="region of interest" description="Disordered" evidence="7">
    <location>
        <begin position="442"/>
        <end position="502"/>
    </location>
</feature>
<dbReference type="InterPro" id="IPR039859">
    <property type="entry name" value="PFA4/ZDH16/20/ERF2-like"/>
</dbReference>
<dbReference type="VEuPathDB" id="ToxoDB:CSUI_008766"/>
<dbReference type="Proteomes" id="UP000221165">
    <property type="component" value="Unassembled WGS sequence"/>
</dbReference>
<feature type="compositionally biased region" description="Low complexity" evidence="7">
    <location>
        <begin position="279"/>
        <end position="293"/>
    </location>
</feature>
<evidence type="ECO:0000256" key="3">
    <source>
        <dbReference type="ARBA" id="ARBA00022692"/>
    </source>
</evidence>
<feature type="compositionally biased region" description="Low complexity" evidence="7">
    <location>
        <begin position="659"/>
        <end position="670"/>
    </location>
</feature>
<comment type="caution">
    <text evidence="10">The sequence shown here is derived from an EMBL/GenBank/DDBJ whole genome shotgun (WGS) entry which is preliminary data.</text>
</comment>
<feature type="compositionally biased region" description="Acidic residues" evidence="7">
    <location>
        <begin position="997"/>
        <end position="1006"/>
    </location>
</feature>
<feature type="compositionally biased region" description="Basic and acidic residues" evidence="7">
    <location>
        <begin position="463"/>
        <end position="502"/>
    </location>
</feature>
<feature type="compositionally biased region" description="Basic and acidic residues" evidence="7">
    <location>
        <begin position="192"/>
        <end position="206"/>
    </location>
</feature>
<feature type="transmembrane region" description="Helical" evidence="8">
    <location>
        <begin position="773"/>
        <end position="794"/>
    </location>
</feature>
<dbReference type="RefSeq" id="XP_067919133.1">
    <property type="nucleotide sequence ID" value="XM_068068891.1"/>
</dbReference>
<feature type="compositionally biased region" description="Basic and acidic residues" evidence="7">
    <location>
        <begin position="1225"/>
        <end position="1234"/>
    </location>
</feature>
<gene>
    <name evidence="10" type="ORF">CSUI_008766</name>
</gene>
<feature type="domain" description="Palmitoyltransferase DHHC" evidence="9">
    <location>
        <begin position="731"/>
        <end position="797"/>
    </location>
</feature>
<dbReference type="PROSITE" id="PS50216">
    <property type="entry name" value="DHHC"/>
    <property type="match status" value="1"/>
</dbReference>
<feature type="compositionally biased region" description="Basic and acidic residues" evidence="7">
    <location>
        <begin position="894"/>
        <end position="952"/>
    </location>
</feature>
<feature type="compositionally biased region" description="Low complexity" evidence="7">
    <location>
        <begin position="834"/>
        <end position="848"/>
    </location>
</feature>
<feature type="compositionally biased region" description="Basic and acidic residues" evidence="7">
    <location>
        <begin position="329"/>
        <end position="340"/>
    </location>
</feature>
<reference evidence="10 11" key="1">
    <citation type="journal article" date="2017" name="Int. J. Parasitol.">
        <title>The genome of the protozoan parasite Cystoisospora suis and a reverse vaccinology approach to identify vaccine candidates.</title>
        <authorList>
            <person name="Palmieri N."/>
            <person name="Shrestha A."/>
            <person name="Ruttkowski B."/>
            <person name="Beck T."/>
            <person name="Vogl C."/>
            <person name="Tomley F."/>
            <person name="Blake D.P."/>
            <person name="Joachim A."/>
        </authorList>
    </citation>
    <scope>NUCLEOTIDE SEQUENCE [LARGE SCALE GENOMIC DNA]</scope>
    <source>
        <strain evidence="10 11">Wien I</strain>
    </source>
</reference>